<dbReference type="NCBIfam" id="TIGR02215">
    <property type="entry name" value="phage_chp_gp8"/>
    <property type="match status" value="1"/>
</dbReference>
<dbReference type="Pfam" id="PF05135">
    <property type="entry name" value="Phage_connect_1"/>
    <property type="match status" value="1"/>
</dbReference>
<reference evidence="1" key="1">
    <citation type="submission" date="2020-04" db="EMBL/GenBank/DDBJ databases">
        <authorList>
            <person name="Chiriac C."/>
            <person name="Salcher M."/>
            <person name="Ghai R."/>
            <person name="Kavagutti S V."/>
        </authorList>
    </citation>
    <scope>NUCLEOTIDE SEQUENCE</scope>
</reference>
<gene>
    <name evidence="1" type="ORF">UFOVP778_38</name>
</gene>
<proteinExistence type="predicted"/>
<dbReference type="InterPro" id="IPR011738">
    <property type="entry name" value="Phage_CHP"/>
</dbReference>
<evidence type="ECO:0000313" key="1">
    <source>
        <dbReference type="EMBL" id="CAB4162258.1"/>
    </source>
</evidence>
<protein>
    <recommendedName>
        <fullName evidence="2">Gp6 domain containing protein</fullName>
    </recommendedName>
</protein>
<organism evidence="1">
    <name type="scientific">uncultured Caudovirales phage</name>
    <dbReference type="NCBI Taxonomy" id="2100421"/>
    <lineage>
        <taxon>Viruses</taxon>
        <taxon>Duplodnaviria</taxon>
        <taxon>Heunggongvirae</taxon>
        <taxon>Uroviricota</taxon>
        <taxon>Caudoviricetes</taxon>
        <taxon>Peduoviridae</taxon>
        <taxon>Maltschvirus</taxon>
        <taxon>Maltschvirus maltsch</taxon>
    </lineage>
</organism>
<dbReference type="InterPro" id="IPR021146">
    <property type="entry name" value="Phage_gp6-like_head-tail"/>
</dbReference>
<evidence type="ECO:0008006" key="2">
    <source>
        <dbReference type="Google" id="ProtNLM"/>
    </source>
</evidence>
<sequence>MELYNWEGVGYNSVLDIEFNDGEITEPVTLVEAKDFCKVDIGTDDNLIISLITAARQQCEAYTGVGFVVHDAVAILNNTNGDIYIPYGPLIAINQVTDQDGNILVLDTSYTVIGNAFKRLATPRTKNITIDYSTGYSDLPNILKTALLNQIYYLYDNRSIGVDDVSPIAKNLLNPYRRV</sequence>
<name>A0A6J5NYX7_9CAUD</name>
<dbReference type="Gene3D" id="1.10.3230.30">
    <property type="entry name" value="Phage gp6-like head-tail connector protein"/>
    <property type="match status" value="1"/>
</dbReference>
<accession>A0A6J5NYX7</accession>
<dbReference type="EMBL" id="LR796733">
    <property type="protein sequence ID" value="CAB4162258.1"/>
    <property type="molecule type" value="Genomic_DNA"/>
</dbReference>
<dbReference type="CDD" id="cd08054">
    <property type="entry name" value="gp6"/>
    <property type="match status" value="1"/>
</dbReference>